<dbReference type="InterPro" id="IPR036320">
    <property type="entry name" value="Glycosyl_Trfase_fam3_N_dom_sf"/>
</dbReference>
<evidence type="ECO:0000313" key="8">
    <source>
        <dbReference type="Proteomes" id="UP000316217"/>
    </source>
</evidence>
<reference evidence="6 8" key="2">
    <citation type="journal article" date="2019" name="Nat. Microbiol.">
        <title>Wide diversity of methane and short-chain alkane metabolisms in uncultured archaea.</title>
        <authorList>
            <person name="Borrel G."/>
            <person name="Adam P.S."/>
            <person name="McKay L.J."/>
            <person name="Chen L.X."/>
            <person name="Sierra-Garcia I.N."/>
            <person name="Sieber C.M."/>
            <person name="Letourneur Q."/>
            <person name="Ghozlane A."/>
            <person name="Andersen G.L."/>
            <person name="Li W.J."/>
            <person name="Hallam S.J."/>
            <person name="Muyzer G."/>
            <person name="de Oliveira V.M."/>
            <person name="Inskeep W.P."/>
            <person name="Banfield J.F."/>
            <person name="Gribaldo S."/>
        </authorList>
    </citation>
    <scope>NUCLEOTIDE SEQUENCE [LARGE SCALE GENOMIC DNA]</scope>
    <source>
        <strain evidence="6">NM4</strain>
    </source>
</reference>
<evidence type="ECO:0000259" key="4">
    <source>
        <dbReference type="SMART" id="SM00941"/>
    </source>
</evidence>
<dbReference type="InterPro" id="IPR036566">
    <property type="entry name" value="PYNP-like_C_sf"/>
</dbReference>
<dbReference type="GO" id="GO:0005829">
    <property type="term" value="C:cytosol"/>
    <property type="evidence" value="ECO:0007669"/>
    <property type="project" value="TreeGrafter"/>
</dbReference>
<evidence type="ECO:0000313" key="7">
    <source>
        <dbReference type="Proteomes" id="UP000277582"/>
    </source>
</evidence>
<sequence length="510" mass="54878">MELRTRIMGIKLDEPRAVINREDADKLGLIAGDRVKINYRGSSLTAPVSISNFAEKGSIVIFLDLAERLEVKDGDFVDITRSDSQLSVELIRRKMAGAKLSKREIEEIVSDIHSGSLSNVELTAFILSLEFRGMDLEEIEYLTKAMAEIGTMLDFGGGNVVDKHSMGGVPGNSKDALIIVPIVASAGLLMPKTSTRAIMSPSGTVDTMEVLAPVDLKAEEIVEITRRVGGVITWAHAANISPVDSMLIERVEYPLRIDPEPLVYASILSKKYAAGIKKLIVDIPVGEEAKVEDMRDARRIAKNMVELAERLGITAEAAISYGGQPVGRCIGPALEAREALEILSSKGKGSGSIVEKSLSIAGMLLEIGGVSAKGKGYQMALSILESGKAYEKFREIVEAQGGDPNIRPEDVELGEHNEIISSRSAGYVTRVSNKAISMIARAAGAPMDKKAGVKLYAKRGDRVEVGDPIMEIFSSSSARLSEAIKLAQSLDPVKVEGMILEIHGRGPVQI</sequence>
<protein>
    <recommendedName>
        <fullName evidence="3">AMP phosphorylase</fullName>
        <ecNumber evidence="3">2.4.2.57</ecNumber>
    </recommendedName>
</protein>
<dbReference type="GO" id="GO:0004645">
    <property type="term" value="F:1,4-alpha-oligoglucan phosphorylase activity"/>
    <property type="evidence" value="ECO:0007669"/>
    <property type="project" value="InterPro"/>
</dbReference>
<dbReference type="SMART" id="SM00941">
    <property type="entry name" value="PYNP_C"/>
    <property type="match status" value="1"/>
</dbReference>
<accession>A0A429GJQ0</accession>
<organism evidence="5 7">
    <name type="scientific">Candidatus Methanodesulfokora washburnensis</name>
    <dbReference type="NCBI Taxonomy" id="2478471"/>
    <lineage>
        <taxon>Archaea</taxon>
        <taxon>Thermoproteota</taxon>
        <taxon>Candidatus Korarchaeia</taxon>
        <taxon>Candidatus Korarchaeia incertae sedis</taxon>
        <taxon>Candidatus Methanodesulfokora</taxon>
    </lineage>
</organism>
<dbReference type="GO" id="GO:0006196">
    <property type="term" value="P:AMP catabolic process"/>
    <property type="evidence" value="ECO:0007669"/>
    <property type="project" value="TreeGrafter"/>
</dbReference>
<dbReference type="InterPro" id="IPR017459">
    <property type="entry name" value="Glycosyl_Trfase_fam3_N_dom"/>
</dbReference>
<evidence type="ECO:0000256" key="1">
    <source>
        <dbReference type="ARBA" id="ARBA00022676"/>
    </source>
</evidence>
<dbReference type="Gene3D" id="3.90.1170.30">
    <property type="entry name" value="Pyrimidine nucleoside phosphorylase-like, C-terminal domain"/>
    <property type="match status" value="1"/>
</dbReference>
<dbReference type="InterPro" id="IPR013102">
    <property type="entry name" value="PYNP_C"/>
</dbReference>
<dbReference type="AlphaFoldDB" id="A0A429GJQ0"/>
<dbReference type="InterPro" id="IPR013466">
    <property type="entry name" value="Thymidine/AMP_Pase"/>
</dbReference>
<dbReference type="InterPro" id="IPR035902">
    <property type="entry name" value="Nuc_phospho_transferase"/>
</dbReference>
<dbReference type="Proteomes" id="UP000277582">
    <property type="component" value="Unassembled WGS sequence"/>
</dbReference>
<dbReference type="SUPFAM" id="SSF52418">
    <property type="entry name" value="Nucleoside phosphorylase/phosphoribosyltransferase catalytic domain"/>
    <property type="match status" value="1"/>
</dbReference>
<dbReference type="InterPro" id="IPR017713">
    <property type="entry name" value="AMP_phosphorylase"/>
</dbReference>
<dbReference type="EC" id="2.4.2.57" evidence="3"/>
<gene>
    <name evidence="5" type="ORF">D6D85_09015</name>
    <name evidence="6" type="ORF">EF810_00660</name>
</gene>
<dbReference type="NCBIfam" id="TIGR03327">
    <property type="entry name" value="AMP_phos"/>
    <property type="match status" value="1"/>
</dbReference>
<dbReference type="PANTHER" id="PTHR10515:SF0">
    <property type="entry name" value="THYMIDINE PHOSPHORYLASE"/>
    <property type="match status" value="1"/>
</dbReference>
<dbReference type="Proteomes" id="UP000316217">
    <property type="component" value="Unassembled WGS sequence"/>
</dbReference>
<dbReference type="InterPro" id="IPR009010">
    <property type="entry name" value="Asp_de-COase-like_dom_sf"/>
</dbReference>
<keyword evidence="7" id="KW-1185">Reference proteome</keyword>
<keyword evidence="2 5" id="KW-0808">Transferase</keyword>
<dbReference type="SUPFAM" id="SSF50692">
    <property type="entry name" value="ADC-like"/>
    <property type="match status" value="1"/>
</dbReference>
<evidence type="ECO:0000256" key="3">
    <source>
        <dbReference type="NCBIfam" id="TIGR03327"/>
    </source>
</evidence>
<dbReference type="GO" id="GO:0006206">
    <property type="term" value="P:pyrimidine nucleobase metabolic process"/>
    <property type="evidence" value="ECO:0007669"/>
    <property type="project" value="InterPro"/>
</dbReference>
<reference evidence="5 7" key="1">
    <citation type="submission" date="2018-10" db="EMBL/GenBank/DDBJ databases">
        <title>Co-occurring genomic capacity for anaerobic methane metabolism and dissimilatory sulfite reduction discovered in the Korarchaeota.</title>
        <authorList>
            <person name="Mckay L.J."/>
            <person name="Dlakic M."/>
            <person name="Fields M.W."/>
            <person name="Delmont T.O."/>
            <person name="Eren A.M."/>
            <person name="Jay Z.J."/>
            <person name="Klingelsmith K.B."/>
            <person name="Rusch D.B."/>
            <person name="Inskeep W.P."/>
        </authorList>
    </citation>
    <scope>NUCLEOTIDE SEQUENCE [LARGE SCALE GENOMIC DNA]</scope>
    <source>
        <strain evidence="5 7">MDKW</strain>
    </source>
</reference>
<dbReference type="InterPro" id="IPR000312">
    <property type="entry name" value="Glycosyl_Trfase_fam3"/>
</dbReference>
<dbReference type="OrthoDB" id="9827at2157"/>
<dbReference type="GO" id="GO:0046125">
    <property type="term" value="P:pyrimidine deoxyribonucleoside metabolic process"/>
    <property type="evidence" value="ECO:0007669"/>
    <property type="project" value="InterPro"/>
</dbReference>
<name>A0A429GJQ0_9CREN</name>
<evidence type="ECO:0000313" key="6">
    <source>
        <dbReference type="EMBL" id="RZN63551.1"/>
    </source>
</evidence>
<comment type="caution">
    <text evidence="5">The sequence shown here is derived from an EMBL/GenBank/DDBJ whole genome shotgun (WGS) entry which is preliminary data.</text>
</comment>
<dbReference type="NCBIfam" id="TIGR02645">
    <property type="entry name" value="ARCH_P_rylase"/>
    <property type="match status" value="1"/>
</dbReference>
<dbReference type="Pfam" id="PF07831">
    <property type="entry name" value="PYNP_C"/>
    <property type="match status" value="1"/>
</dbReference>
<dbReference type="EMBL" id="RXII01000011">
    <property type="protein sequence ID" value="RZN63551.1"/>
    <property type="molecule type" value="Genomic_DNA"/>
</dbReference>
<dbReference type="PANTHER" id="PTHR10515">
    <property type="entry name" value="THYMIDINE PHOSPHORYLASE"/>
    <property type="match status" value="1"/>
</dbReference>
<dbReference type="SUPFAM" id="SSF47648">
    <property type="entry name" value="Nucleoside phosphorylase/phosphoribosyltransferase N-terminal domain"/>
    <property type="match status" value="1"/>
</dbReference>
<dbReference type="Gene3D" id="1.20.970.50">
    <property type="match status" value="1"/>
</dbReference>
<feature type="domain" description="Pyrimidine nucleoside phosphorylase C-terminal" evidence="4">
    <location>
        <begin position="427"/>
        <end position="494"/>
    </location>
</feature>
<dbReference type="RefSeq" id="WP_125671665.1">
    <property type="nucleotide sequence ID" value="NZ_RCOS01000104.1"/>
</dbReference>
<dbReference type="GO" id="GO:0016763">
    <property type="term" value="F:pentosyltransferase activity"/>
    <property type="evidence" value="ECO:0007669"/>
    <property type="project" value="InterPro"/>
</dbReference>
<proteinExistence type="predicted"/>
<dbReference type="NCBIfam" id="NF003338">
    <property type="entry name" value="PRK04350.1"/>
    <property type="match status" value="1"/>
</dbReference>
<dbReference type="SUPFAM" id="SSF54680">
    <property type="entry name" value="Pyrimidine nucleoside phosphorylase C-terminal domain"/>
    <property type="match status" value="1"/>
</dbReference>
<dbReference type="InterPro" id="IPR000053">
    <property type="entry name" value="Thymidine/pyrmidine_PPase"/>
</dbReference>
<dbReference type="Gene3D" id="3.40.1030.10">
    <property type="entry name" value="Nucleoside phosphorylase/phosphoribosyltransferase catalytic domain"/>
    <property type="match status" value="1"/>
</dbReference>
<dbReference type="Pfam" id="PF00591">
    <property type="entry name" value="Glycos_transf_3"/>
    <property type="match status" value="1"/>
</dbReference>
<evidence type="ECO:0000256" key="2">
    <source>
        <dbReference type="ARBA" id="ARBA00022679"/>
    </source>
</evidence>
<dbReference type="Gene3D" id="2.40.40.20">
    <property type="match status" value="1"/>
</dbReference>
<dbReference type="Pfam" id="PF02885">
    <property type="entry name" value="Glycos_trans_3N"/>
    <property type="match status" value="1"/>
</dbReference>
<dbReference type="EMBL" id="RCOS01000104">
    <property type="protein sequence ID" value="RSN73985.1"/>
    <property type="molecule type" value="Genomic_DNA"/>
</dbReference>
<keyword evidence="1 5" id="KW-0328">Glycosyltransferase</keyword>
<evidence type="ECO:0000313" key="5">
    <source>
        <dbReference type="EMBL" id="RSN73985.1"/>
    </source>
</evidence>